<proteinExistence type="predicted"/>
<dbReference type="AlphaFoldDB" id="A0AAV3ZZF7"/>
<evidence type="ECO:0000313" key="2">
    <source>
        <dbReference type="Proteomes" id="UP000735302"/>
    </source>
</evidence>
<organism evidence="1 2">
    <name type="scientific">Plakobranchus ocellatus</name>
    <dbReference type="NCBI Taxonomy" id="259542"/>
    <lineage>
        <taxon>Eukaryota</taxon>
        <taxon>Metazoa</taxon>
        <taxon>Spiralia</taxon>
        <taxon>Lophotrochozoa</taxon>
        <taxon>Mollusca</taxon>
        <taxon>Gastropoda</taxon>
        <taxon>Heterobranchia</taxon>
        <taxon>Euthyneura</taxon>
        <taxon>Panpulmonata</taxon>
        <taxon>Sacoglossa</taxon>
        <taxon>Placobranchoidea</taxon>
        <taxon>Plakobranchidae</taxon>
        <taxon>Plakobranchus</taxon>
    </lineage>
</organism>
<evidence type="ECO:0000313" key="1">
    <source>
        <dbReference type="EMBL" id="GFO01296.1"/>
    </source>
</evidence>
<accession>A0AAV3ZZF7</accession>
<reference evidence="1 2" key="1">
    <citation type="journal article" date="2021" name="Elife">
        <title>Chloroplast acquisition without the gene transfer in kleptoplastic sea slugs, Plakobranchus ocellatus.</title>
        <authorList>
            <person name="Maeda T."/>
            <person name="Takahashi S."/>
            <person name="Yoshida T."/>
            <person name="Shimamura S."/>
            <person name="Takaki Y."/>
            <person name="Nagai Y."/>
            <person name="Toyoda A."/>
            <person name="Suzuki Y."/>
            <person name="Arimoto A."/>
            <person name="Ishii H."/>
            <person name="Satoh N."/>
            <person name="Nishiyama T."/>
            <person name="Hasebe M."/>
            <person name="Maruyama T."/>
            <person name="Minagawa J."/>
            <person name="Obokata J."/>
            <person name="Shigenobu S."/>
        </authorList>
    </citation>
    <scope>NUCLEOTIDE SEQUENCE [LARGE SCALE GENOMIC DNA]</scope>
</reference>
<sequence length="96" mass="11149">MCQYFIFRGSFFSKEVPPALWLFPQNSRPQNVWHADRLVIARPQQDDLRLSCPPSGMGTVAGLKPQTERPLHISGRLPFLLRHHCPIEKSGERRLW</sequence>
<keyword evidence="2" id="KW-1185">Reference proteome</keyword>
<gene>
    <name evidence="1" type="ORF">PoB_002780100</name>
</gene>
<dbReference type="Proteomes" id="UP000735302">
    <property type="component" value="Unassembled WGS sequence"/>
</dbReference>
<dbReference type="EMBL" id="BLXT01003273">
    <property type="protein sequence ID" value="GFO01296.1"/>
    <property type="molecule type" value="Genomic_DNA"/>
</dbReference>
<comment type="caution">
    <text evidence="1">The sequence shown here is derived from an EMBL/GenBank/DDBJ whole genome shotgun (WGS) entry which is preliminary data.</text>
</comment>
<protein>
    <submittedName>
        <fullName evidence="1">Uncharacterized protein</fullName>
    </submittedName>
</protein>
<name>A0AAV3ZZF7_9GAST</name>